<accession>K5WCP3</accession>
<dbReference type="InParanoid" id="K5WCP3"/>
<dbReference type="AlphaFoldDB" id="K5WCP3"/>
<name>K5WCP3_PHACS</name>
<keyword evidence="2" id="KW-1185">Reference proteome</keyword>
<dbReference type="KEGG" id="pco:PHACADRAFT_92845"/>
<dbReference type="Proteomes" id="UP000008370">
    <property type="component" value="Unassembled WGS sequence"/>
</dbReference>
<sequence length="135" mass="15310">CDVFNGFAEEAETSARFKVVANRPESAEIDFRSDLCPYPGDDDLAREAYEREVQSDNLRVARCAWAYMILPVEVKSKEEDCAYGMQIACRATRSGNVRKVPLLHDSAKGKKARAQFAKYAMEVMLQQHRTHCFAI</sequence>
<evidence type="ECO:0000313" key="2">
    <source>
        <dbReference type="Proteomes" id="UP000008370"/>
    </source>
</evidence>
<evidence type="ECO:0000313" key="1">
    <source>
        <dbReference type="EMBL" id="EKM57030.1"/>
    </source>
</evidence>
<dbReference type="GeneID" id="18920801"/>
<gene>
    <name evidence="1" type="ORF">PHACADRAFT_92845</name>
</gene>
<reference evidence="1 2" key="1">
    <citation type="journal article" date="2012" name="BMC Genomics">
        <title>Comparative genomics of the white-rot fungi, Phanerochaete carnosa and P. chrysosporium, to elucidate the genetic basis of the distinct wood types they colonize.</title>
        <authorList>
            <person name="Suzuki H."/>
            <person name="MacDonald J."/>
            <person name="Syed K."/>
            <person name="Salamov A."/>
            <person name="Hori C."/>
            <person name="Aerts A."/>
            <person name="Henrissat B."/>
            <person name="Wiebenga A."/>
            <person name="vanKuyk P.A."/>
            <person name="Barry K."/>
            <person name="Lindquist E."/>
            <person name="LaButti K."/>
            <person name="Lapidus A."/>
            <person name="Lucas S."/>
            <person name="Coutinho P."/>
            <person name="Gong Y."/>
            <person name="Samejima M."/>
            <person name="Mahadevan R."/>
            <person name="Abou-Zaid M."/>
            <person name="de Vries R.P."/>
            <person name="Igarashi K."/>
            <person name="Yadav J.S."/>
            <person name="Grigoriev I.V."/>
            <person name="Master E.R."/>
        </authorList>
    </citation>
    <scope>NUCLEOTIDE SEQUENCE [LARGE SCALE GENOMIC DNA]</scope>
    <source>
        <strain evidence="1 2">HHB-10118-sp</strain>
    </source>
</reference>
<feature type="non-terminal residue" evidence="1">
    <location>
        <position position="1"/>
    </location>
</feature>
<protein>
    <submittedName>
        <fullName evidence="1">Uncharacterized protein</fullName>
    </submittedName>
</protein>
<dbReference type="RefSeq" id="XP_007394858.1">
    <property type="nucleotide sequence ID" value="XM_007394796.1"/>
</dbReference>
<organism evidence="1 2">
    <name type="scientific">Phanerochaete carnosa (strain HHB-10118-sp)</name>
    <name type="common">White-rot fungus</name>
    <name type="synonym">Peniophora carnosa</name>
    <dbReference type="NCBI Taxonomy" id="650164"/>
    <lineage>
        <taxon>Eukaryota</taxon>
        <taxon>Fungi</taxon>
        <taxon>Dikarya</taxon>
        <taxon>Basidiomycota</taxon>
        <taxon>Agaricomycotina</taxon>
        <taxon>Agaricomycetes</taxon>
        <taxon>Polyporales</taxon>
        <taxon>Phanerochaetaceae</taxon>
        <taxon>Phanerochaete</taxon>
    </lineage>
</organism>
<dbReference type="OrthoDB" id="10618952at2759"/>
<proteinExistence type="predicted"/>
<dbReference type="EMBL" id="JH930471">
    <property type="protein sequence ID" value="EKM57030.1"/>
    <property type="molecule type" value="Genomic_DNA"/>
</dbReference>
<dbReference type="HOGENOM" id="CLU_1890758_0_0_1"/>